<dbReference type="Pfam" id="PF00392">
    <property type="entry name" value="GntR"/>
    <property type="match status" value="1"/>
</dbReference>
<dbReference type="RefSeq" id="WP_066448638.1">
    <property type="nucleotide sequence ID" value="NZ_JANKBF010000001.1"/>
</dbReference>
<organism evidence="5 6">
    <name type="scientific">Longibaculum muris</name>
    <dbReference type="NCBI Taxonomy" id="1796628"/>
    <lineage>
        <taxon>Bacteria</taxon>
        <taxon>Bacillati</taxon>
        <taxon>Bacillota</taxon>
        <taxon>Erysipelotrichia</taxon>
        <taxon>Erysipelotrichales</taxon>
        <taxon>Coprobacillaceae</taxon>
        <taxon>Longibaculum</taxon>
    </lineage>
</organism>
<dbReference type="EMBL" id="SMCQ01000001">
    <property type="protein sequence ID" value="TCW02726.1"/>
    <property type="molecule type" value="Genomic_DNA"/>
</dbReference>
<evidence type="ECO:0000259" key="4">
    <source>
        <dbReference type="PROSITE" id="PS50949"/>
    </source>
</evidence>
<keyword evidence="2" id="KW-0238">DNA-binding</keyword>
<dbReference type="PANTHER" id="PTHR44846">
    <property type="entry name" value="MANNOSYL-D-GLYCERATE TRANSPORT/METABOLISM SYSTEM REPRESSOR MNGR-RELATED"/>
    <property type="match status" value="1"/>
</dbReference>
<dbReference type="Pfam" id="PF07702">
    <property type="entry name" value="UTRA"/>
    <property type="match status" value="1"/>
</dbReference>
<comment type="caution">
    <text evidence="5">The sequence shown here is derived from an EMBL/GenBank/DDBJ whole genome shotgun (WGS) entry which is preliminary data.</text>
</comment>
<reference evidence="5 6" key="1">
    <citation type="submission" date="2019-03" db="EMBL/GenBank/DDBJ databases">
        <title>Genomic Encyclopedia of Type Strains, Phase IV (KMG-IV): sequencing the most valuable type-strain genomes for metagenomic binning, comparative biology and taxonomic classification.</title>
        <authorList>
            <person name="Goeker M."/>
        </authorList>
    </citation>
    <scope>NUCLEOTIDE SEQUENCE [LARGE SCALE GENOMIC DNA]</scope>
    <source>
        <strain evidence="5 6">DSM 29487</strain>
    </source>
</reference>
<feature type="domain" description="HTH gntR-type" evidence="4">
    <location>
        <begin position="10"/>
        <end position="78"/>
    </location>
</feature>
<evidence type="ECO:0000256" key="2">
    <source>
        <dbReference type="ARBA" id="ARBA00023125"/>
    </source>
</evidence>
<accession>A0A4R3ZBB2</accession>
<evidence type="ECO:0000313" key="6">
    <source>
        <dbReference type="Proteomes" id="UP000295515"/>
    </source>
</evidence>
<dbReference type="InterPro" id="IPR050679">
    <property type="entry name" value="Bact_HTH_transcr_reg"/>
</dbReference>
<name>A0A4R3ZBB2_9FIRM</name>
<dbReference type="InterPro" id="IPR011663">
    <property type="entry name" value="UTRA"/>
</dbReference>
<dbReference type="SUPFAM" id="SSF46785">
    <property type="entry name" value="Winged helix' DNA-binding domain"/>
    <property type="match status" value="1"/>
</dbReference>
<dbReference type="GO" id="GO:0045892">
    <property type="term" value="P:negative regulation of DNA-templated transcription"/>
    <property type="evidence" value="ECO:0007669"/>
    <property type="project" value="TreeGrafter"/>
</dbReference>
<dbReference type="PRINTS" id="PR00035">
    <property type="entry name" value="HTHGNTR"/>
</dbReference>
<keyword evidence="3" id="KW-0804">Transcription</keyword>
<keyword evidence="1" id="KW-0805">Transcription regulation</keyword>
<dbReference type="InterPro" id="IPR036388">
    <property type="entry name" value="WH-like_DNA-bd_sf"/>
</dbReference>
<dbReference type="SUPFAM" id="SSF64288">
    <property type="entry name" value="Chorismate lyase-like"/>
    <property type="match status" value="1"/>
</dbReference>
<dbReference type="PROSITE" id="PS50949">
    <property type="entry name" value="HTH_GNTR"/>
    <property type="match status" value="1"/>
</dbReference>
<dbReference type="Gene3D" id="1.10.10.10">
    <property type="entry name" value="Winged helix-like DNA-binding domain superfamily/Winged helix DNA-binding domain"/>
    <property type="match status" value="1"/>
</dbReference>
<dbReference type="GeneID" id="98913854"/>
<sequence length="237" mass="27246">MKLSYQVGQKPLWSQLYDILEMRILSGEYKEGDTLPSEVAIMQEFDVSRITVRQAMDKLIQAQLISRQRGKGTVVLKYKNKVTTAFQSSFQEVKEKNQLKDRQVIAVESVKAPSEVAYFFDIPTSDSVIKLTRQTFINEEVVACYETYLHPLVPLTVQDDFKGSLYTKLEIASYPITNVMEKISAALISTQEKKIFSIEQDEAVMHRIRMGYSHDLAIEYTYATYLARGYELIIDLK</sequence>
<dbReference type="InterPro" id="IPR028978">
    <property type="entry name" value="Chorismate_lyase_/UTRA_dom_sf"/>
</dbReference>
<dbReference type="SMART" id="SM00866">
    <property type="entry name" value="UTRA"/>
    <property type="match status" value="1"/>
</dbReference>
<dbReference type="PANTHER" id="PTHR44846:SF1">
    <property type="entry name" value="MANNOSYL-D-GLYCERATE TRANSPORT_METABOLISM SYSTEM REPRESSOR MNGR-RELATED"/>
    <property type="match status" value="1"/>
</dbReference>
<dbReference type="SMART" id="SM00345">
    <property type="entry name" value="HTH_GNTR"/>
    <property type="match status" value="1"/>
</dbReference>
<dbReference type="CDD" id="cd07377">
    <property type="entry name" value="WHTH_GntR"/>
    <property type="match status" value="1"/>
</dbReference>
<dbReference type="AlphaFoldDB" id="A0A4R3ZBB2"/>
<evidence type="ECO:0000313" key="5">
    <source>
        <dbReference type="EMBL" id="TCW02726.1"/>
    </source>
</evidence>
<protein>
    <submittedName>
        <fullName evidence="5">GntR family transcriptional regulator</fullName>
    </submittedName>
</protein>
<keyword evidence="6" id="KW-1185">Reference proteome</keyword>
<proteinExistence type="predicted"/>
<dbReference type="InterPro" id="IPR036390">
    <property type="entry name" value="WH_DNA-bd_sf"/>
</dbReference>
<evidence type="ECO:0000256" key="1">
    <source>
        <dbReference type="ARBA" id="ARBA00023015"/>
    </source>
</evidence>
<dbReference type="GO" id="GO:0003700">
    <property type="term" value="F:DNA-binding transcription factor activity"/>
    <property type="evidence" value="ECO:0007669"/>
    <property type="project" value="InterPro"/>
</dbReference>
<dbReference type="Gene3D" id="3.40.1410.10">
    <property type="entry name" value="Chorismate lyase-like"/>
    <property type="match status" value="1"/>
</dbReference>
<evidence type="ECO:0000256" key="3">
    <source>
        <dbReference type="ARBA" id="ARBA00023163"/>
    </source>
</evidence>
<dbReference type="InterPro" id="IPR000524">
    <property type="entry name" value="Tscrpt_reg_HTH_GntR"/>
</dbReference>
<gene>
    <name evidence="5" type="ORF">EDD60_10123</name>
</gene>
<dbReference type="GO" id="GO:0003677">
    <property type="term" value="F:DNA binding"/>
    <property type="evidence" value="ECO:0007669"/>
    <property type="project" value="UniProtKB-KW"/>
</dbReference>
<dbReference type="Proteomes" id="UP000295515">
    <property type="component" value="Unassembled WGS sequence"/>
</dbReference>